<dbReference type="AlphaFoldDB" id="A0A336NEL2"/>
<organism evidence="1 2">
    <name type="scientific">Bartonella grahamii</name>
    <dbReference type="NCBI Taxonomy" id="33045"/>
    <lineage>
        <taxon>Bacteria</taxon>
        <taxon>Pseudomonadati</taxon>
        <taxon>Pseudomonadota</taxon>
        <taxon>Alphaproteobacteria</taxon>
        <taxon>Hyphomicrobiales</taxon>
        <taxon>Bartonellaceae</taxon>
        <taxon>Bartonella</taxon>
    </lineage>
</organism>
<dbReference type="EMBL" id="UFTD01000001">
    <property type="protein sequence ID" value="SSZ39111.1"/>
    <property type="molecule type" value="Genomic_DNA"/>
</dbReference>
<accession>A0A336NEL2</accession>
<protein>
    <submittedName>
        <fullName evidence="1">Uncharacterized protein</fullName>
    </submittedName>
</protein>
<sequence>MTREINFNEANYGADGEIVLKENIQVYSDFMKTFKFIRQSAFDYKIRGYGDKPVYRYAGY</sequence>
<gene>
    <name evidence="1" type="ORF">NCTC12860_00305</name>
</gene>
<proteinExistence type="predicted"/>
<dbReference type="Proteomes" id="UP000253846">
    <property type="component" value="Unassembled WGS sequence"/>
</dbReference>
<reference evidence="1 2" key="1">
    <citation type="submission" date="2018-06" db="EMBL/GenBank/DDBJ databases">
        <authorList>
            <consortium name="Pathogen Informatics"/>
            <person name="Doyle S."/>
        </authorList>
    </citation>
    <scope>NUCLEOTIDE SEQUENCE [LARGE SCALE GENOMIC DNA]</scope>
    <source>
        <strain evidence="1 2">NCTC12860</strain>
    </source>
</reference>
<name>A0A336NEL2_BARGR</name>
<evidence type="ECO:0000313" key="2">
    <source>
        <dbReference type="Proteomes" id="UP000253846"/>
    </source>
</evidence>
<dbReference type="RefSeq" id="WP_026500334.1">
    <property type="nucleotide sequence ID" value="NZ_CACVBG010000005.1"/>
</dbReference>
<evidence type="ECO:0000313" key="1">
    <source>
        <dbReference type="EMBL" id="SSZ39111.1"/>
    </source>
</evidence>